<dbReference type="EMBL" id="MJFZ01001138">
    <property type="protein sequence ID" value="RAW23079.1"/>
    <property type="molecule type" value="Genomic_DNA"/>
</dbReference>
<proteinExistence type="predicted"/>
<gene>
    <name evidence="7" type="ORF">JG687_00016290</name>
    <name evidence="8" type="ORF">PC110_g20484</name>
    <name evidence="2" type="ORF">PC113_g16645</name>
    <name evidence="3" type="ORF">PC115_g17350</name>
    <name evidence="4" type="ORF">PC117_g9175</name>
    <name evidence="5" type="ORF">PC118_g19234</name>
    <name evidence="6" type="ORF">PC129_g15068</name>
</gene>
<dbReference type="Proteomes" id="UP000735874">
    <property type="component" value="Unassembled WGS sequence"/>
</dbReference>
<keyword evidence="9" id="KW-1185">Reference proteome</keyword>
<name>A0A329RG60_9STRA</name>
<dbReference type="Proteomes" id="UP000760860">
    <property type="component" value="Unassembled WGS sequence"/>
</dbReference>
<reference evidence="7" key="3">
    <citation type="submission" date="2021-01" db="EMBL/GenBank/DDBJ databases">
        <title>Phytophthora aleatoria, a newly-described species from Pinus radiata is distinct from Phytophthora cactorum isolates based on comparative genomics.</title>
        <authorList>
            <person name="Mcdougal R."/>
            <person name="Panda P."/>
            <person name="Williams N."/>
            <person name="Studholme D.J."/>
        </authorList>
    </citation>
    <scope>NUCLEOTIDE SEQUENCE</scope>
    <source>
        <strain evidence="7">NZFS 3830</strain>
    </source>
</reference>
<organism evidence="8 9">
    <name type="scientific">Phytophthora cactorum</name>
    <dbReference type="NCBI Taxonomy" id="29920"/>
    <lineage>
        <taxon>Eukaryota</taxon>
        <taxon>Sar</taxon>
        <taxon>Stramenopiles</taxon>
        <taxon>Oomycota</taxon>
        <taxon>Peronosporomycetes</taxon>
        <taxon>Peronosporales</taxon>
        <taxon>Peronosporaceae</taxon>
        <taxon>Phytophthora</taxon>
    </lineage>
</organism>
<dbReference type="InterPro" id="IPR058353">
    <property type="entry name" value="DUF8040"/>
</dbReference>
<dbReference type="EMBL" id="RCMI01000817">
    <property type="protein sequence ID" value="KAG2897016.1"/>
    <property type="molecule type" value="Genomic_DNA"/>
</dbReference>
<protein>
    <recommendedName>
        <fullName evidence="1">DUF8040 domain-containing protein</fullName>
    </recommendedName>
</protein>
<dbReference type="Proteomes" id="UP000688947">
    <property type="component" value="Unassembled WGS sequence"/>
</dbReference>
<evidence type="ECO:0000313" key="6">
    <source>
        <dbReference type="EMBL" id="KAG3214017.1"/>
    </source>
</evidence>
<dbReference type="EMBL" id="RCMV01000678">
    <property type="protein sequence ID" value="KAG3214017.1"/>
    <property type="molecule type" value="Genomic_DNA"/>
</dbReference>
<evidence type="ECO:0000313" key="8">
    <source>
        <dbReference type="EMBL" id="RAW23079.1"/>
    </source>
</evidence>
<dbReference type="EMBL" id="RCMG01000672">
    <property type="protein sequence ID" value="KAG2850600.1"/>
    <property type="molecule type" value="Genomic_DNA"/>
</dbReference>
<comment type="caution">
    <text evidence="8">The sequence shown here is derived from an EMBL/GenBank/DDBJ whole genome shotgun (WGS) entry which is preliminary data.</text>
</comment>
<dbReference type="OrthoDB" id="1681765at2759"/>
<dbReference type="Proteomes" id="UP000697107">
    <property type="component" value="Unassembled WGS sequence"/>
</dbReference>
<dbReference type="EMBL" id="RCML01001023">
    <property type="protein sequence ID" value="KAG2966367.1"/>
    <property type="molecule type" value="Genomic_DNA"/>
</dbReference>
<dbReference type="AlphaFoldDB" id="A0A329RG60"/>
<dbReference type="STRING" id="29920.A0A329RG60"/>
<evidence type="ECO:0000313" key="9">
    <source>
        <dbReference type="Proteomes" id="UP000251314"/>
    </source>
</evidence>
<evidence type="ECO:0000259" key="1">
    <source>
        <dbReference type="Pfam" id="PF26138"/>
    </source>
</evidence>
<dbReference type="EMBL" id="JAENGZ010001608">
    <property type="protein sequence ID" value="KAG6947158.1"/>
    <property type="molecule type" value="Genomic_DNA"/>
</dbReference>
<dbReference type="Proteomes" id="UP000736787">
    <property type="component" value="Unassembled WGS sequence"/>
</dbReference>
<sequence>MAEREAPNDEELEPIAQVLALTAAYYGAAYCCMEACHTSALTGAAWVAELEEGHHIRIFRNFRVTQGVFEILCNEVEKAVPSSPWARIELKESVAMFPYFLSNNASNRDLMERFQHGGETVHR</sequence>
<reference evidence="2" key="2">
    <citation type="submission" date="2018-10" db="EMBL/GenBank/DDBJ databases">
        <title>Effector identification in a new, highly contiguous assembly of the strawberry crown rot pathogen Phytophthora cactorum.</title>
        <authorList>
            <person name="Armitage A.D."/>
            <person name="Nellist C.F."/>
            <person name="Bates H."/>
            <person name="Vickerstaff R.J."/>
            <person name="Harrison R.J."/>
        </authorList>
    </citation>
    <scope>NUCLEOTIDE SEQUENCE</scope>
    <source>
        <strain evidence="2">15-7</strain>
        <strain evidence="3">4032</strain>
        <strain evidence="4">4040</strain>
        <strain evidence="5">P415</strain>
        <strain evidence="6">P421</strain>
    </source>
</reference>
<feature type="domain" description="DUF8040" evidence="1">
    <location>
        <begin position="38"/>
        <end position="123"/>
    </location>
</feature>
<dbReference type="Proteomes" id="UP000774804">
    <property type="component" value="Unassembled WGS sequence"/>
</dbReference>
<dbReference type="Proteomes" id="UP000251314">
    <property type="component" value="Unassembled WGS sequence"/>
</dbReference>
<dbReference type="EMBL" id="RCMK01000206">
    <property type="protein sequence ID" value="KAG2944171.1"/>
    <property type="molecule type" value="Genomic_DNA"/>
</dbReference>
<evidence type="ECO:0000313" key="2">
    <source>
        <dbReference type="EMBL" id="KAG2850600.1"/>
    </source>
</evidence>
<dbReference type="Pfam" id="PF26138">
    <property type="entry name" value="DUF8040"/>
    <property type="match status" value="1"/>
</dbReference>
<evidence type="ECO:0000313" key="7">
    <source>
        <dbReference type="EMBL" id="KAG6947158.1"/>
    </source>
</evidence>
<accession>A0A329RG60</accession>
<evidence type="ECO:0000313" key="5">
    <source>
        <dbReference type="EMBL" id="KAG2966367.1"/>
    </source>
</evidence>
<evidence type="ECO:0000313" key="4">
    <source>
        <dbReference type="EMBL" id="KAG2944171.1"/>
    </source>
</evidence>
<dbReference type="VEuPathDB" id="FungiDB:PC110_g20484"/>
<reference evidence="8 9" key="1">
    <citation type="submission" date="2018-01" db="EMBL/GenBank/DDBJ databases">
        <title>Draft genome of the strawberry crown rot pathogen Phytophthora cactorum.</title>
        <authorList>
            <person name="Armitage A.D."/>
            <person name="Lysoe E."/>
            <person name="Nellist C.F."/>
            <person name="Harrison R.J."/>
            <person name="Brurberg M.B."/>
        </authorList>
    </citation>
    <scope>NUCLEOTIDE SEQUENCE [LARGE SCALE GENOMIC DNA]</scope>
    <source>
        <strain evidence="8 9">10300</strain>
    </source>
</reference>
<evidence type="ECO:0000313" key="3">
    <source>
        <dbReference type="EMBL" id="KAG2897016.1"/>
    </source>
</evidence>